<dbReference type="SMART" id="SM00020">
    <property type="entry name" value="Tryp_SPc"/>
    <property type="match status" value="1"/>
</dbReference>
<protein>
    <submittedName>
        <fullName evidence="12">(Mediterranean fruit fly) hypothetical protein</fullName>
    </submittedName>
    <submittedName>
        <fullName evidence="13">Chymotrypsin-1</fullName>
    </submittedName>
</protein>
<name>W8AAH5_CERCA</name>
<keyword evidence="3" id="KW-0964">Secreted</keyword>
<evidence type="ECO:0000256" key="6">
    <source>
        <dbReference type="ARBA" id="ARBA00022825"/>
    </source>
</evidence>
<keyword evidence="4 9" id="KW-0645">Protease</keyword>
<evidence type="ECO:0000313" key="12">
    <source>
        <dbReference type="EMBL" id="CAD6994331.1"/>
    </source>
</evidence>
<gene>
    <name evidence="13" type="primary">CTR1</name>
    <name evidence="12" type="ORF">CCAP1982_LOCUS3087</name>
</gene>
<dbReference type="PANTHER" id="PTHR24276:SF96">
    <property type="entry name" value="PEPTIDASE S1 DOMAIN-CONTAINING PROTEIN"/>
    <property type="match status" value="1"/>
</dbReference>
<evidence type="ECO:0000313" key="14">
    <source>
        <dbReference type="Proteomes" id="UP000606786"/>
    </source>
</evidence>
<dbReference type="InterPro" id="IPR033116">
    <property type="entry name" value="TRYPSIN_SER"/>
</dbReference>
<dbReference type="SUPFAM" id="SSF50494">
    <property type="entry name" value="Trypsin-like serine proteases"/>
    <property type="match status" value="1"/>
</dbReference>
<dbReference type="KEGG" id="ccat:101462779"/>
<keyword evidence="6 9" id="KW-0720">Serine protease</keyword>
<dbReference type="MEROPS" id="S01.A96"/>
<dbReference type="PROSITE" id="PS00135">
    <property type="entry name" value="TRYPSIN_SER"/>
    <property type="match status" value="1"/>
</dbReference>
<dbReference type="InterPro" id="IPR009003">
    <property type="entry name" value="Peptidase_S1_PA"/>
</dbReference>
<comment type="similarity">
    <text evidence="2">Belongs to the peptidase S1 family.</text>
</comment>
<evidence type="ECO:0000256" key="5">
    <source>
        <dbReference type="ARBA" id="ARBA00022801"/>
    </source>
</evidence>
<dbReference type="InterPro" id="IPR043504">
    <property type="entry name" value="Peptidase_S1_PA_chymotrypsin"/>
</dbReference>
<evidence type="ECO:0000256" key="2">
    <source>
        <dbReference type="ARBA" id="ARBA00007664"/>
    </source>
</evidence>
<sequence>MQLWHLISYIHLYAVAVVTAKRLVHTKLQNEPAFQSDHIQPEARVVGGTDADPGFASYQISLQGMYSPHMCGGVIIDKQWVLTAAHCVYGYNPPYLRIMTGTVVWQNPRATYYPDEFYTHCNYNNPDYANDIALVHLNDSIIFDQYTQPIPLASKPVRDDAEAILTGWGDVAYGGPSAEVLQKITLRTLSYKSCGEKFDSDVEALDVGHICTFTKEGEGSCHGDSGGPLISDGELIGLVNWGRPCALGFPDAYASIYFYRDWIRRVMSGKCKTCHCEESNYPFLR</sequence>
<dbReference type="OrthoDB" id="8440449at2759"/>
<evidence type="ECO:0000313" key="13">
    <source>
        <dbReference type="EMBL" id="JAB84860.1"/>
    </source>
</evidence>
<dbReference type="EMBL" id="GAMC01021695">
    <property type="protein sequence ID" value="JAB84860.1"/>
    <property type="molecule type" value="mRNA"/>
</dbReference>
<evidence type="ECO:0000256" key="9">
    <source>
        <dbReference type="RuleBase" id="RU363034"/>
    </source>
</evidence>
<organism evidence="13">
    <name type="scientific">Ceratitis capitata</name>
    <name type="common">Mediterranean fruit fly</name>
    <name type="synonym">Tephritis capitata</name>
    <dbReference type="NCBI Taxonomy" id="7213"/>
    <lineage>
        <taxon>Eukaryota</taxon>
        <taxon>Metazoa</taxon>
        <taxon>Ecdysozoa</taxon>
        <taxon>Arthropoda</taxon>
        <taxon>Hexapoda</taxon>
        <taxon>Insecta</taxon>
        <taxon>Pterygota</taxon>
        <taxon>Neoptera</taxon>
        <taxon>Endopterygota</taxon>
        <taxon>Diptera</taxon>
        <taxon>Brachycera</taxon>
        <taxon>Muscomorpha</taxon>
        <taxon>Tephritoidea</taxon>
        <taxon>Tephritidae</taxon>
        <taxon>Ceratitis</taxon>
        <taxon>Ceratitis</taxon>
    </lineage>
</organism>
<evidence type="ECO:0000256" key="8">
    <source>
        <dbReference type="ARBA" id="ARBA00023157"/>
    </source>
</evidence>
<dbReference type="PROSITE" id="PS50240">
    <property type="entry name" value="TRYPSIN_DOM"/>
    <property type="match status" value="1"/>
</dbReference>
<dbReference type="Gene3D" id="2.40.10.10">
    <property type="entry name" value="Trypsin-like serine proteases"/>
    <property type="match status" value="2"/>
</dbReference>
<dbReference type="GO" id="GO:0016485">
    <property type="term" value="P:protein processing"/>
    <property type="evidence" value="ECO:0007669"/>
    <property type="project" value="UniProtKB-ARBA"/>
</dbReference>
<evidence type="ECO:0000256" key="3">
    <source>
        <dbReference type="ARBA" id="ARBA00022525"/>
    </source>
</evidence>
<dbReference type="PANTHER" id="PTHR24276">
    <property type="entry name" value="POLYSERASE-RELATED"/>
    <property type="match status" value="1"/>
</dbReference>
<dbReference type="InterPro" id="IPR050430">
    <property type="entry name" value="Peptidase_S1"/>
</dbReference>
<reference evidence="13" key="2">
    <citation type="journal article" date="2014" name="BMC Genomics">
        <title>A genomic perspective to assessing quality of mass-reared SIT flies used in Mediterranean fruit fly (Ceratitis capitata) eradication in California.</title>
        <authorList>
            <person name="Calla B."/>
            <person name="Hall B."/>
            <person name="Hou S."/>
            <person name="Geib S.M."/>
        </authorList>
    </citation>
    <scope>NUCLEOTIDE SEQUENCE</scope>
</reference>
<dbReference type="InterPro" id="IPR001254">
    <property type="entry name" value="Trypsin_dom"/>
</dbReference>
<accession>W8AAH5</accession>
<dbReference type="GO" id="GO:0005576">
    <property type="term" value="C:extracellular region"/>
    <property type="evidence" value="ECO:0007669"/>
    <property type="project" value="UniProtKB-SubCell"/>
</dbReference>
<dbReference type="GeneID" id="101462779"/>
<evidence type="ECO:0000256" key="7">
    <source>
        <dbReference type="ARBA" id="ARBA00023145"/>
    </source>
</evidence>
<evidence type="ECO:0000256" key="10">
    <source>
        <dbReference type="SAM" id="SignalP"/>
    </source>
</evidence>
<keyword evidence="7" id="KW-0865">Zymogen</keyword>
<dbReference type="Proteomes" id="UP000606786">
    <property type="component" value="Unassembled WGS sequence"/>
</dbReference>
<proteinExistence type="evidence at transcript level"/>
<keyword evidence="10" id="KW-0732">Signal</keyword>
<dbReference type="CDD" id="cd00190">
    <property type="entry name" value="Tryp_SPc"/>
    <property type="match status" value="1"/>
</dbReference>
<dbReference type="PROSITE" id="PS00134">
    <property type="entry name" value="TRYPSIN_HIS"/>
    <property type="match status" value="1"/>
</dbReference>
<keyword evidence="5 9" id="KW-0378">Hydrolase</keyword>
<keyword evidence="8" id="KW-1015">Disulfide bond</keyword>
<dbReference type="AlphaFoldDB" id="W8AAH5"/>
<dbReference type="InterPro" id="IPR018114">
    <property type="entry name" value="TRYPSIN_HIS"/>
</dbReference>
<feature type="chain" id="PRO_5033979104" evidence="10">
    <location>
        <begin position="21"/>
        <end position="285"/>
    </location>
</feature>
<dbReference type="EMBL" id="CAJHJT010000001">
    <property type="protein sequence ID" value="CAD6994331.1"/>
    <property type="molecule type" value="Genomic_DNA"/>
</dbReference>
<comment type="subcellular location">
    <subcellularLocation>
        <location evidence="1">Secreted</location>
    </subcellularLocation>
</comment>
<feature type="signal peptide" evidence="10">
    <location>
        <begin position="1"/>
        <end position="20"/>
    </location>
</feature>
<reference evidence="13" key="1">
    <citation type="submission" date="2013-07" db="EMBL/GenBank/DDBJ databases">
        <authorList>
            <person name="Geib S."/>
        </authorList>
    </citation>
    <scope>NUCLEOTIDE SEQUENCE</scope>
</reference>
<evidence type="ECO:0000256" key="4">
    <source>
        <dbReference type="ARBA" id="ARBA00022670"/>
    </source>
</evidence>
<dbReference type="FunFam" id="2.40.10.10:FF:000047">
    <property type="entry name" value="Trypsin eta"/>
    <property type="match status" value="1"/>
</dbReference>
<dbReference type="InterPro" id="IPR001314">
    <property type="entry name" value="Peptidase_S1A"/>
</dbReference>
<reference evidence="12" key="3">
    <citation type="submission" date="2020-11" db="EMBL/GenBank/DDBJ databases">
        <authorList>
            <person name="Whitehead M."/>
        </authorList>
    </citation>
    <scope>NUCLEOTIDE SEQUENCE</scope>
    <source>
        <strain evidence="12">EGII</strain>
    </source>
</reference>
<evidence type="ECO:0000256" key="1">
    <source>
        <dbReference type="ARBA" id="ARBA00004613"/>
    </source>
</evidence>
<keyword evidence="14" id="KW-1185">Reference proteome</keyword>
<dbReference type="Pfam" id="PF00089">
    <property type="entry name" value="Trypsin"/>
    <property type="match status" value="1"/>
</dbReference>
<feature type="domain" description="Peptidase S1" evidence="11">
    <location>
        <begin position="45"/>
        <end position="268"/>
    </location>
</feature>
<dbReference type="GO" id="GO:0004252">
    <property type="term" value="F:serine-type endopeptidase activity"/>
    <property type="evidence" value="ECO:0007669"/>
    <property type="project" value="InterPro"/>
</dbReference>
<evidence type="ECO:0000259" key="11">
    <source>
        <dbReference type="PROSITE" id="PS50240"/>
    </source>
</evidence>
<dbReference type="PRINTS" id="PR00722">
    <property type="entry name" value="CHYMOTRYPSIN"/>
</dbReference>